<dbReference type="Proteomes" id="UP000245768">
    <property type="component" value="Unassembled WGS sequence"/>
</dbReference>
<feature type="compositionally biased region" description="Polar residues" evidence="2">
    <location>
        <begin position="489"/>
        <end position="503"/>
    </location>
</feature>
<feature type="domain" description="Crossover junction endonuclease MUS81-like HHH" evidence="3">
    <location>
        <begin position="13"/>
        <end position="76"/>
    </location>
</feature>
<dbReference type="GO" id="GO:0031573">
    <property type="term" value="P:mitotic intra-S DNA damage checkpoint signaling"/>
    <property type="evidence" value="ECO:0007669"/>
    <property type="project" value="TreeGrafter"/>
</dbReference>
<keyword evidence="1" id="KW-0540">Nuclease</keyword>
<dbReference type="Gene3D" id="1.10.150.110">
    <property type="entry name" value="DNA polymerase beta, N-terminal domain-like"/>
    <property type="match status" value="1"/>
</dbReference>
<dbReference type="CDD" id="cd21036">
    <property type="entry name" value="WH_MUS81"/>
    <property type="match status" value="1"/>
</dbReference>
<evidence type="ECO:0000259" key="3">
    <source>
        <dbReference type="Pfam" id="PF14716"/>
    </source>
</evidence>
<feature type="compositionally biased region" description="Polar residues" evidence="2">
    <location>
        <begin position="318"/>
        <end position="328"/>
    </location>
</feature>
<keyword evidence="1" id="KW-0539">Nucleus</keyword>
<dbReference type="InParanoid" id="A0A316YW33"/>
<dbReference type="InterPro" id="IPR033309">
    <property type="entry name" value="Mus81"/>
</dbReference>
<dbReference type="RefSeq" id="XP_025380968.1">
    <property type="nucleotide sequence ID" value="XM_025525428.1"/>
</dbReference>
<evidence type="ECO:0000256" key="1">
    <source>
        <dbReference type="RuleBase" id="RU369042"/>
    </source>
</evidence>
<keyword evidence="1" id="KW-0233">DNA recombination</keyword>
<comment type="function">
    <text evidence="1">Interacts with EME1 to form a DNA structure-specific endonuclease with substrate preference for branched DNA structures with a 5'-end at the branch nick. Typical substrates include 3'-flap structures, D-loops, replication forks and nicked Holliday junctions. May be required in mitosis for the processing of stalled or collapsed replication fork intermediates. May be required in meiosis for the repair of meiosis-specific double strand breaks subsequent to single-end invasion (SEI).</text>
</comment>
<dbReference type="EMBL" id="KZ819634">
    <property type="protein sequence ID" value="PWN93770.1"/>
    <property type="molecule type" value="Genomic_DNA"/>
</dbReference>
<dbReference type="InterPro" id="IPR010996">
    <property type="entry name" value="HHH_MUS81"/>
</dbReference>
<dbReference type="Pfam" id="PF14716">
    <property type="entry name" value="HHH_8"/>
    <property type="match status" value="1"/>
</dbReference>
<keyword evidence="1" id="KW-0227">DNA damage</keyword>
<comment type="similarity">
    <text evidence="1">Belongs to the XPF family.</text>
</comment>
<keyword evidence="1" id="KW-0255">Endonuclease</keyword>
<dbReference type="GO" id="GO:0005634">
    <property type="term" value="C:nucleus"/>
    <property type="evidence" value="ECO:0007669"/>
    <property type="project" value="UniProtKB-SubCell"/>
</dbReference>
<dbReference type="STRING" id="215250.A0A316YW33"/>
<name>A0A316YW33_9BASI</name>
<feature type="compositionally biased region" description="Low complexity" evidence="2">
    <location>
        <begin position="91"/>
        <end position="107"/>
    </location>
</feature>
<feature type="compositionally biased region" description="Low complexity" evidence="2">
    <location>
        <begin position="424"/>
        <end position="443"/>
    </location>
</feature>
<dbReference type="OrthoDB" id="3366545at2759"/>
<comment type="subunit">
    <text evidence="1">Interacts with EME1.</text>
</comment>
<dbReference type="GO" id="GO:0000727">
    <property type="term" value="P:double-strand break repair via break-induced replication"/>
    <property type="evidence" value="ECO:0007669"/>
    <property type="project" value="UniProtKB-UniRule"/>
</dbReference>
<gene>
    <name evidence="4" type="ORF">FA10DRAFT_31182</name>
</gene>
<dbReference type="InterPro" id="IPR036388">
    <property type="entry name" value="WH-like_DNA-bd_sf"/>
</dbReference>
<feature type="region of interest" description="Disordered" evidence="2">
    <location>
        <begin position="546"/>
        <end position="584"/>
    </location>
</feature>
<reference evidence="4 5" key="1">
    <citation type="journal article" date="2018" name="Mol. Biol. Evol.">
        <title>Broad Genomic Sampling Reveals a Smut Pathogenic Ancestry of the Fungal Clade Ustilaginomycotina.</title>
        <authorList>
            <person name="Kijpornyongpan T."/>
            <person name="Mondo S.J."/>
            <person name="Barry K."/>
            <person name="Sandor L."/>
            <person name="Lee J."/>
            <person name="Lipzen A."/>
            <person name="Pangilinan J."/>
            <person name="LaButti K."/>
            <person name="Hainaut M."/>
            <person name="Henrissat B."/>
            <person name="Grigoriev I.V."/>
            <person name="Spatafora J.W."/>
            <person name="Aime M.C."/>
        </authorList>
    </citation>
    <scope>NUCLEOTIDE SEQUENCE [LARGE SCALE GENOMIC DNA]</scope>
    <source>
        <strain evidence="4 5">MCA 4198</strain>
    </source>
</reference>
<feature type="compositionally biased region" description="Basic residues" evidence="2">
    <location>
        <begin position="115"/>
        <end position="124"/>
    </location>
</feature>
<feature type="compositionally biased region" description="Basic and acidic residues" evidence="2">
    <location>
        <begin position="280"/>
        <end position="291"/>
    </location>
</feature>
<feature type="compositionally biased region" description="Acidic residues" evidence="2">
    <location>
        <begin position="269"/>
        <end position="279"/>
    </location>
</feature>
<dbReference type="InterPro" id="IPR047417">
    <property type="entry name" value="WHD_MUS81"/>
</dbReference>
<accession>A0A316YW33</accession>
<dbReference type="GO" id="GO:0006308">
    <property type="term" value="P:DNA catabolic process"/>
    <property type="evidence" value="ECO:0007669"/>
    <property type="project" value="UniProtKB-UniRule"/>
</dbReference>
<sequence>MMASTLDVRKVMLSILKSMYQDSRERRSTSAQIYRRAYRALQACPLPLQHPAETVQLDGFGETLATELERRLGIYCRENGKTMPKRSEIASSSRDGVTSTASSSSSTSEEDDVRPKKRAAKAIKRPATVPAAKSKAKQFVPQHRSGSHGILVSLYSLTECAPDSVPVCDVVSYSKATIIEHAQPYSDAKYIPKPMPPGVNRGHSFTFSSAWSSMKTLVNRGYVYRKGNPAKFSLSLEGWEVASTCAAKDGVLAGSKIVQGAASQVTSDQDSDSAGEETEREPVSRREEVGRRSKAKASSSEAQILPKKRGHRKERDASASSRDQGRSTETGSFLYMYLRDGQAPGQTMERSEASVRLSDDDYTMTYRITFEESLLNHPFVKACVNDVVALGCVSHRKLLAGYVRASSSNERAPGFGQMIPAPQRATAAASRLRSPSPLLGPRPTATVAHGAHTSSQSPPRNTASIASSLPDPSTKAYEKKRKNEGLLSEKSNFESTEATCQSARSRKRSGKAIVSGVADGNIIEIVTSSDIENNLSQPTEFLGRAKGTIVDLDSSDDSSDSSLGDIYEYLSSSQQQDAAKRIKT</sequence>
<protein>
    <recommendedName>
        <fullName evidence="1">Crossover junction endonuclease MUS81</fullName>
        <ecNumber evidence="1">3.1.22.-</ecNumber>
    </recommendedName>
</protein>
<dbReference type="GO" id="GO:0008821">
    <property type="term" value="F:crossover junction DNA endonuclease activity"/>
    <property type="evidence" value="ECO:0007669"/>
    <property type="project" value="UniProtKB-UniRule"/>
</dbReference>
<dbReference type="PANTHER" id="PTHR13451:SF0">
    <property type="entry name" value="CROSSOVER JUNCTION ENDONUCLEASE MUS81"/>
    <property type="match status" value="1"/>
</dbReference>
<dbReference type="InterPro" id="IPR027421">
    <property type="entry name" value="DNA_pol_lamdba_lyase_dom_sf"/>
</dbReference>
<organism evidence="4 5">
    <name type="scientific">Acaromyces ingoldii</name>
    <dbReference type="NCBI Taxonomy" id="215250"/>
    <lineage>
        <taxon>Eukaryota</taxon>
        <taxon>Fungi</taxon>
        <taxon>Dikarya</taxon>
        <taxon>Basidiomycota</taxon>
        <taxon>Ustilaginomycotina</taxon>
        <taxon>Exobasidiomycetes</taxon>
        <taxon>Exobasidiales</taxon>
        <taxon>Cryptobasidiaceae</taxon>
        <taxon>Acaromyces</taxon>
    </lineage>
</organism>
<dbReference type="SUPFAM" id="SSF47802">
    <property type="entry name" value="DNA polymerase beta, N-terminal domain-like"/>
    <property type="match status" value="1"/>
</dbReference>
<comment type="cofactor">
    <cofactor evidence="1">
        <name>Mg(2+)</name>
        <dbReference type="ChEBI" id="CHEBI:18420"/>
    </cofactor>
</comment>
<dbReference type="GO" id="GO:0048257">
    <property type="term" value="F:3'-flap endonuclease activity"/>
    <property type="evidence" value="ECO:0007669"/>
    <property type="project" value="TreeGrafter"/>
</dbReference>
<dbReference type="AlphaFoldDB" id="A0A316YW33"/>
<keyword evidence="5" id="KW-1185">Reference proteome</keyword>
<comment type="subcellular location">
    <subcellularLocation>
        <location evidence="1">Nucleus</location>
    </subcellularLocation>
</comment>
<feature type="region of interest" description="Disordered" evidence="2">
    <location>
        <begin position="83"/>
        <end position="142"/>
    </location>
</feature>
<feature type="region of interest" description="Disordered" evidence="2">
    <location>
        <begin position="263"/>
        <end position="328"/>
    </location>
</feature>
<dbReference type="GO" id="GO:0003677">
    <property type="term" value="F:DNA binding"/>
    <property type="evidence" value="ECO:0007669"/>
    <property type="project" value="UniProtKB-UniRule"/>
</dbReference>
<dbReference type="EC" id="3.1.22.-" evidence="1"/>
<evidence type="ECO:0000256" key="2">
    <source>
        <dbReference type="SAM" id="MobiDB-lite"/>
    </source>
</evidence>
<keyword evidence="1" id="KW-0479">Metal-binding</keyword>
<keyword evidence="1" id="KW-0234">DNA repair</keyword>
<feature type="region of interest" description="Disordered" evidence="2">
    <location>
        <begin position="422"/>
        <end position="512"/>
    </location>
</feature>
<keyword evidence="1" id="KW-0460">Magnesium</keyword>
<evidence type="ECO:0000313" key="5">
    <source>
        <dbReference type="Proteomes" id="UP000245768"/>
    </source>
</evidence>
<proteinExistence type="inferred from homology"/>
<dbReference type="GO" id="GO:0048476">
    <property type="term" value="C:Holliday junction resolvase complex"/>
    <property type="evidence" value="ECO:0007669"/>
    <property type="project" value="UniProtKB-UniRule"/>
</dbReference>
<dbReference type="GeneID" id="37047344"/>
<dbReference type="GO" id="GO:0046872">
    <property type="term" value="F:metal ion binding"/>
    <property type="evidence" value="ECO:0007669"/>
    <property type="project" value="UniProtKB-UniRule"/>
</dbReference>
<evidence type="ECO:0000313" key="4">
    <source>
        <dbReference type="EMBL" id="PWN93770.1"/>
    </source>
</evidence>
<dbReference type="Gene3D" id="1.10.10.10">
    <property type="entry name" value="Winged helix-like DNA-binding domain superfamily/Winged helix DNA-binding domain"/>
    <property type="match status" value="1"/>
</dbReference>
<dbReference type="PANTHER" id="PTHR13451">
    <property type="entry name" value="CLASS II CROSSOVER JUNCTION ENDONUCLEASE MUS81"/>
    <property type="match status" value="1"/>
</dbReference>
<keyword evidence="1" id="KW-0378">Hydrolase</keyword>
<feature type="compositionally biased region" description="Polar residues" evidence="2">
    <location>
        <begin position="452"/>
        <end position="471"/>
    </location>
</feature>
<dbReference type="GO" id="GO:0000712">
    <property type="term" value="P:resolution of meiotic recombination intermediates"/>
    <property type="evidence" value="ECO:0007669"/>
    <property type="project" value="TreeGrafter"/>
</dbReference>